<comment type="caution">
    <text evidence="3">The sequence shown here is derived from an EMBL/GenBank/DDBJ whole genome shotgun (WGS) entry which is preliminary data.</text>
</comment>
<keyword evidence="4" id="KW-1185">Reference proteome</keyword>
<dbReference type="Proteomes" id="UP000796880">
    <property type="component" value="Unassembled WGS sequence"/>
</dbReference>
<sequence>MDEYFGGMDGRLRVSITDSTMMWIVHYAMDKAHEKVKSKEGHFERLNEISKFYELAVMQLDGCMKFVQEETDSYINLESRHEDVLADLSEIRDRLQGRLNEAELAIRDKDRELTERLENELKLRQALETKERELVALRAETKLERTKSEGFEQELFENREGEFCELKNSVDQQVWNIRQKLEPDGKFDSKERDHQDKKIEQMGSDIDVLKETLDVAFGKMQNAISSSEVAPVEQQWVWTIEKDTISIILNGFMKDFQEDLEAKGLKQEKQVPAGWSEFWSGLMNEVRGLRDELEPFVQQEDVQVKSVDSLQTNLVGCKIPNKTGEKQLSEDCSTHGKSRKSSISAEDLDHAEELVEVVSEEDRSHYVAKMRKYHESIIRKKSAEAEELNSLKRETMREKGYSSSRREKDPVSLKIKVQEVVAKLDNLIDWDANVGEYFDDHRNSHEDENFTERSFLNFSAAEKEKLSIETWEDVWENIHKVPCSSNEEELPLKMGLPVQELEEANWKAMMMEETYLILFEGLVNEFYIELCNYDLHRLIREAICKVFLTELVKQWNEDIERNNVEAQTREEICCIVFIEAIKECSSLYDFKLAEYQSLKAENDLLKDTGSTDLYAVDCAIREDVYTILLEEISKELNESLESFFVREEIYQIVFDEIIKSIVNTNNSALLDDQEFKIPDNFLYDSPIASELTENIESFVKEDVCMVFIRETIKEWKLESDACSIDSLIREEIFQFVISVIMKDSFGFQREADSESEDKLSEGMLLDKKLLEPRQVSTEENLTQKLDSIMNCLKVEEDLILTACYEIKEFNSDISQVGLECEELDELKILESKTISTSVSSKLKKVLQRLVKSKAVLGELAFSLGIELNDPDEVYPQRTPIISTSSCLLKENEEKQLNPFDSASPILGFSQLLDFEGTVAEKIEFNILRLDEMEHHLNPLVKLVSSIREKESLYRQAFIRRCQNLKKAEIEVDLLGDQVDLLLGLLEKIYRTLNHSPVLQQYFEVSNILELMKKELNGVFNIHNL</sequence>
<dbReference type="InterPro" id="IPR037490">
    <property type="entry name" value="WAP"/>
</dbReference>
<dbReference type="EMBL" id="VOIH02000011">
    <property type="protein sequence ID" value="KAF3433929.1"/>
    <property type="molecule type" value="Genomic_DNA"/>
</dbReference>
<organism evidence="3 4">
    <name type="scientific">Rhamnella rubrinervis</name>
    <dbReference type="NCBI Taxonomy" id="2594499"/>
    <lineage>
        <taxon>Eukaryota</taxon>
        <taxon>Viridiplantae</taxon>
        <taxon>Streptophyta</taxon>
        <taxon>Embryophyta</taxon>
        <taxon>Tracheophyta</taxon>
        <taxon>Spermatophyta</taxon>
        <taxon>Magnoliopsida</taxon>
        <taxon>eudicotyledons</taxon>
        <taxon>Gunneridae</taxon>
        <taxon>Pentapetalae</taxon>
        <taxon>rosids</taxon>
        <taxon>fabids</taxon>
        <taxon>Rosales</taxon>
        <taxon>Rhamnaceae</taxon>
        <taxon>rhamnoid group</taxon>
        <taxon>Rhamneae</taxon>
        <taxon>Rhamnella</taxon>
    </lineage>
</organism>
<dbReference type="PANTHER" id="PTHR33883">
    <property type="entry name" value="WPP DOMAIN-ASSOCIATED PROTEIN"/>
    <property type="match status" value="1"/>
</dbReference>
<proteinExistence type="predicted"/>
<feature type="coiled-coil region" evidence="1">
    <location>
        <begin position="85"/>
        <end position="140"/>
    </location>
</feature>
<evidence type="ECO:0000313" key="4">
    <source>
        <dbReference type="Proteomes" id="UP000796880"/>
    </source>
</evidence>
<dbReference type="PANTHER" id="PTHR33883:SF7">
    <property type="entry name" value="OS04G0521600 PROTEIN"/>
    <property type="match status" value="1"/>
</dbReference>
<gene>
    <name evidence="3" type="ORF">FNV43_RR25032</name>
</gene>
<name>A0A8K0GPP9_9ROSA</name>
<evidence type="ECO:0000256" key="2">
    <source>
        <dbReference type="SAM" id="MobiDB-lite"/>
    </source>
</evidence>
<evidence type="ECO:0000256" key="1">
    <source>
        <dbReference type="SAM" id="Coils"/>
    </source>
</evidence>
<dbReference type="AlphaFoldDB" id="A0A8K0GPP9"/>
<reference evidence="3" key="1">
    <citation type="submission" date="2020-03" db="EMBL/GenBank/DDBJ databases">
        <title>A high-quality chromosome-level genome assembly of a woody plant with both climbing and erect habits, Rhamnella rubrinervis.</title>
        <authorList>
            <person name="Lu Z."/>
            <person name="Yang Y."/>
            <person name="Zhu X."/>
            <person name="Sun Y."/>
        </authorList>
    </citation>
    <scope>NUCLEOTIDE SEQUENCE</scope>
    <source>
        <strain evidence="3">BYM</strain>
        <tissue evidence="3">Leaf</tissue>
    </source>
</reference>
<protein>
    <recommendedName>
        <fullName evidence="5">WPP domain-associated protein</fullName>
    </recommendedName>
</protein>
<evidence type="ECO:0000313" key="3">
    <source>
        <dbReference type="EMBL" id="KAF3433929.1"/>
    </source>
</evidence>
<dbReference type="OrthoDB" id="1868826at2759"/>
<feature type="region of interest" description="Disordered" evidence="2">
    <location>
        <begin position="326"/>
        <end position="345"/>
    </location>
</feature>
<feature type="region of interest" description="Disordered" evidence="2">
    <location>
        <begin position="389"/>
        <end position="408"/>
    </location>
</feature>
<accession>A0A8K0GPP9</accession>
<evidence type="ECO:0008006" key="5">
    <source>
        <dbReference type="Google" id="ProtNLM"/>
    </source>
</evidence>
<keyword evidence="1" id="KW-0175">Coiled coil</keyword>